<feature type="region of interest" description="Disordered" evidence="1">
    <location>
        <begin position="1"/>
        <end position="41"/>
    </location>
</feature>
<name>A0AA38NVH0_9AGAR</name>
<gene>
    <name evidence="2" type="ORF">F5878DRAFT_667617</name>
</gene>
<accession>A0AA38NVH0</accession>
<keyword evidence="3" id="KW-1185">Reference proteome</keyword>
<feature type="region of interest" description="Disordered" evidence="1">
    <location>
        <begin position="111"/>
        <end position="138"/>
    </location>
</feature>
<dbReference type="Proteomes" id="UP001163846">
    <property type="component" value="Unassembled WGS sequence"/>
</dbReference>
<dbReference type="AlphaFoldDB" id="A0AA38NVH0"/>
<evidence type="ECO:0000313" key="3">
    <source>
        <dbReference type="Proteomes" id="UP001163846"/>
    </source>
</evidence>
<organism evidence="2 3">
    <name type="scientific">Lentinula raphanica</name>
    <dbReference type="NCBI Taxonomy" id="153919"/>
    <lineage>
        <taxon>Eukaryota</taxon>
        <taxon>Fungi</taxon>
        <taxon>Dikarya</taxon>
        <taxon>Basidiomycota</taxon>
        <taxon>Agaricomycotina</taxon>
        <taxon>Agaricomycetes</taxon>
        <taxon>Agaricomycetidae</taxon>
        <taxon>Agaricales</taxon>
        <taxon>Marasmiineae</taxon>
        <taxon>Omphalotaceae</taxon>
        <taxon>Lentinula</taxon>
    </lineage>
</organism>
<proteinExistence type="predicted"/>
<feature type="compositionally biased region" description="Basic residues" evidence="1">
    <location>
        <begin position="1"/>
        <end position="14"/>
    </location>
</feature>
<protein>
    <submittedName>
        <fullName evidence="2">Uncharacterized protein</fullName>
    </submittedName>
</protein>
<evidence type="ECO:0000256" key="1">
    <source>
        <dbReference type="SAM" id="MobiDB-lite"/>
    </source>
</evidence>
<dbReference type="EMBL" id="MU807524">
    <property type="protein sequence ID" value="KAJ3831378.1"/>
    <property type="molecule type" value="Genomic_DNA"/>
</dbReference>
<reference evidence="2" key="1">
    <citation type="submission" date="2022-08" db="EMBL/GenBank/DDBJ databases">
        <authorList>
            <consortium name="DOE Joint Genome Institute"/>
            <person name="Min B."/>
            <person name="Riley R."/>
            <person name="Sierra-Patev S."/>
            <person name="Naranjo-Ortiz M."/>
            <person name="Looney B."/>
            <person name="Konkel Z."/>
            <person name="Slot J.C."/>
            <person name="Sakamoto Y."/>
            <person name="Steenwyk J.L."/>
            <person name="Rokas A."/>
            <person name="Carro J."/>
            <person name="Camarero S."/>
            <person name="Ferreira P."/>
            <person name="Molpeceres G."/>
            <person name="Ruiz-Duenas F.J."/>
            <person name="Serrano A."/>
            <person name="Henrissat B."/>
            <person name="Drula E."/>
            <person name="Hughes K.W."/>
            <person name="Mata J.L."/>
            <person name="Ishikawa N.K."/>
            <person name="Vargas-Isla R."/>
            <person name="Ushijima S."/>
            <person name="Smith C.A."/>
            <person name="Ahrendt S."/>
            <person name="Andreopoulos W."/>
            <person name="He G."/>
            <person name="Labutti K."/>
            <person name="Lipzen A."/>
            <person name="Ng V."/>
            <person name="Sandor L."/>
            <person name="Barry K."/>
            <person name="Martinez A.T."/>
            <person name="Xiao Y."/>
            <person name="Gibbons J.G."/>
            <person name="Terashima K."/>
            <person name="Hibbett D.S."/>
            <person name="Grigoriev I.V."/>
        </authorList>
    </citation>
    <scope>NUCLEOTIDE SEQUENCE</scope>
    <source>
        <strain evidence="2">TFB9207</strain>
    </source>
</reference>
<evidence type="ECO:0000313" key="2">
    <source>
        <dbReference type="EMBL" id="KAJ3831378.1"/>
    </source>
</evidence>
<feature type="compositionally biased region" description="Acidic residues" evidence="1">
    <location>
        <begin position="22"/>
        <end position="34"/>
    </location>
</feature>
<comment type="caution">
    <text evidence="2">The sequence shown here is derived from an EMBL/GenBank/DDBJ whole genome shotgun (WGS) entry which is preliminary data.</text>
</comment>
<sequence length="282" mass="31422">MNHRKLNRLAKRNYRPSSNLGSDEDCYEPSDADELSPIAKKGRFGESTTIPLRPSFLAATEANKSLLESCVFDDNVGSQQFLDKLCTTRGLDPLLLRLDNEEDNDSDIENAEYAPESQKPELYGSSPEPSSPGEPLPMDYRIAVEEGGIAQIANEEQTTSAFCPHSPSGCTCANFLLKRYHQLQEHVLQEQHENEQLIAKNYRLSKRLNRLHGALVNALDLLGSSQIRIEMEQADTVRSIDEIVVAPKAEEAESTAELTAKERLEAAEKIRMQILALVQSPL</sequence>